<dbReference type="GO" id="GO:0004725">
    <property type="term" value="F:protein tyrosine phosphatase activity"/>
    <property type="evidence" value="ECO:0007669"/>
    <property type="project" value="InterPro"/>
</dbReference>
<keyword evidence="3" id="KW-0904">Protein phosphatase</keyword>
<dbReference type="KEGG" id="ccar:109109448"/>
<evidence type="ECO:0000256" key="5">
    <source>
        <dbReference type="ARBA" id="ARBA00060867"/>
    </source>
</evidence>
<feature type="domain" description="Tyrosine-protein phosphatase" evidence="8">
    <location>
        <begin position="57"/>
        <end position="221"/>
    </location>
</feature>
<evidence type="ECO:0000256" key="7">
    <source>
        <dbReference type="SAM" id="MobiDB-lite"/>
    </source>
</evidence>
<dbReference type="PROSITE" id="PS50056">
    <property type="entry name" value="TYR_PHOSPHATASE_2"/>
    <property type="match status" value="1"/>
</dbReference>
<dbReference type="PANTHER" id="PTHR23339">
    <property type="entry name" value="TYROSINE SPECIFIC PROTEIN PHOSPHATASE AND DUAL SPECIFICITY PROTEIN PHOSPHATASE"/>
    <property type="match status" value="1"/>
</dbReference>
<feature type="domain" description="Tyrosine specific protein phosphatases" evidence="9">
    <location>
        <begin position="143"/>
        <end position="210"/>
    </location>
</feature>
<dbReference type="Pfam" id="PF00782">
    <property type="entry name" value="DSPc"/>
    <property type="match status" value="1"/>
</dbReference>
<dbReference type="GeneID" id="109109448"/>
<sequence>MTPQVPVPRPSYSQARESLVKAIPSKIICLFACGGRDCRYEGPACWSTSQQAIKGVFSSWVTDDIIALARPSTYLIKRYCIIEQFKQFNIKSIINMQLPGEHAHCGPPLDPGSGFTYSPQIFMDSQIYFYNFGMSDFGVSSLEGMLDAVKVLAFSVQEGKVAVHCHAGLGRTGVLIACYLVYTCRISASEAVHYVRIKRPRSIQTRSQINLVFDFARLVGPQLAQYPCLNMRHGSSFSLRQYLLRQALLLHGDEARTLKHTPKILHVLCSMLIALTQGAPSPPEVQRELEKRLKILTLKKAVKVTLLKRNLPALKERRGSCRAYSCESWDEPFGFLERKRDVLLNKRSYSESDLSKITIIEDFMFSRYSPKSGGHHKLSNGEIGPLKDQRIPTESQKIPHTPMTDQCNETEKCSPNPPSAPHPHNETVNKKTKCTTKKPQAYLKYSSNIELRLEYHTSVQSSLSRAVAEAMAQQRLPLDTVLKKAAVLQDELNLSECGWATLVMETDPDVLSTPLKTKLQKSKQHYSNNMMQDPVLNKDDIERLTSTWPAKNPLSSLQKYQRHTICCLLDCVGHVAVHCPQFEHAILQRLIRALTRRPPEEIERNNILLRVLRATMREQYLHNHYPNTTTPSTKC</sequence>
<dbReference type="InterPro" id="IPR000340">
    <property type="entry name" value="Dual-sp_phosphatase_cat-dom"/>
</dbReference>
<evidence type="ECO:0000256" key="3">
    <source>
        <dbReference type="ARBA" id="ARBA00022912"/>
    </source>
</evidence>
<reference evidence="10" key="1">
    <citation type="submission" date="2025-08" db="UniProtKB">
        <authorList>
            <consortium name="RefSeq"/>
        </authorList>
    </citation>
    <scope>IDENTIFICATION</scope>
    <source>
        <tissue evidence="10">Muscle</tissue>
    </source>
</reference>
<dbReference type="CDD" id="cd14506">
    <property type="entry name" value="PTP_PTPDC1"/>
    <property type="match status" value="1"/>
</dbReference>
<dbReference type="Proteomes" id="UP001155660">
    <property type="component" value="Chromosome A18"/>
</dbReference>
<comment type="function">
    <text evidence="4">May play roles in cilia formation and/or maintenance.</text>
</comment>
<keyword evidence="1" id="KW-0970">Cilium biogenesis/degradation</keyword>
<gene>
    <name evidence="10" type="primary">LOC109109448</name>
</gene>
<dbReference type="InterPro" id="IPR050561">
    <property type="entry name" value="PTP"/>
</dbReference>
<dbReference type="PROSITE" id="PS00383">
    <property type="entry name" value="TYR_PHOSPHATASE_1"/>
    <property type="match status" value="1"/>
</dbReference>
<evidence type="ECO:0000256" key="2">
    <source>
        <dbReference type="ARBA" id="ARBA00022801"/>
    </source>
</evidence>
<dbReference type="InterPro" id="IPR020422">
    <property type="entry name" value="TYR_PHOSPHATASE_DUAL_dom"/>
</dbReference>
<dbReference type="AlphaFoldDB" id="A0A9Q9Z3V1"/>
<dbReference type="InterPro" id="IPR016130">
    <property type="entry name" value="Tyr_Pase_AS"/>
</dbReference>
<dbReference type="FunFam" id="3.90.190.10:FF:000027">
    <property type="entry name" value="Protein tyrosine phosphatase domain containing 1"/>
    <property type="match status" value="1"/>
</dbReference>
<dbReference type="OrthoDB" id="542013at2759"/>
<dbReference type="PROSITE" id="PS50054">
    <property type="entry name" value="TYR_PHOSPHATASE_DUAL"/>
    <property type="match status" value="1"/>
</dbReference>
<name>A0A9Q9Z3V1_CYPCA</name>
<dbReference type="SMART" id="SM00404">
    <property type="entry name" value="PTPc_motif"/>
    <property type="match status" value="1"/>
</dbReference>
<dbReference type="SMART" id="SM00195">
    <property type="entry name" value="DSPc"/>
    <property type="match status" value="1"/>
</dbReference>
<comment type="similarity">
    <text evidence="5">Belongs to the protein-tyrosine phosphatase family. Non-receptor class PTPDC1 subfamily.</text>
</comment>
<dbReference type="GO" id="GO:0060271">
    <property type="term" value="P:cilium assembly"/>
    <property type="evidence" value="ECO:0007669"/>
    <property type="project" value="InterPro"/>
</dbReference>
<feature type="region of interest" description="Disordered" evidence="7">
    <location>
        <begin position="396"/>
        <end position="433"/>
    </location>
</feature>
<dbReference type="InterPro" id="IPR049573">
    <property type="entry name" value="PTPDC1_PTP"/>
</dbReference>
<dbReference type="RefSeq" id="XP_042631547.1">
    <property type="nucleotide sequence ID" value="XM_042775613.1"/>
</dbReference>
<evidence type="ECO:0000259" key="8">
    <source>
        <dbReference type="PROSITE" id="PS50054"/>
    </source>
</evidence>
<evidence type="ECO:0000256" key="1">
    <source>
        <dbReference type="ARBA" id="ARBA00022794"/>
    </source>
</evidence>
<feature type="compositionally biased region" description="Polar residues" evidence="7">
    <location>
        <begin position="396"/>
        <end position="407"/>
    </location>
</feature>
<evidence type="ECO:0000256" key="4">
    <source>
        <dbReference type="ARBA" id="ARBA00056295"/>
    </source>
</evidence>
<organism evidence="10">
    <name type="scientific">Cyprinus carpio</name>
    <name type="common">Common carp</name>
    <dbReference type="NCBI Taxonomy" id="7962"/>
    <lineage>
        <taxon>Eukaryota</taxon>
        <taxon>Metazoa</taxon>
        <taxon>Chordata</taxon>
        <taxon>Craniata</taxon>
        <taxon>Vertebrata</taxon>
        <taxon>Euteleostomi</taxon>
        <taxon>Actinopterygii</taxon>
        <taxon>Neopterygii</taxon>
        <taxon>Teleostei</taxon>
        <taxon>Ostariophysi</taxon>
        <taxon>Cypriniformes</taxon>
        <taxon>Cyprinidae</taxon>
        <taxon>Cyprininae</taxon>
        <taxon>Cyprinus</taxon>
    </lineage>
</organism>
<dbReference type="InterPro" id="IPR003595">
    <property type="entry name" value="Tyr_Pase_cat"/>
</dbReference>
<protein>
    <recommendedName>
        <fullName evidence="6">Protein tyrosine phosphatase domain-containing protein 1</fullName>
    </recommendedName>
</protein>
<dbReference type="InterPro" id="IPR000387">
    <property type="entry name" value="Tyr_Pase_dom"/>
</dbReference>
<proteinExistence type="inferred from homology"/>
<accession>A0A9Q9Z3V1</accession>
<evidence type="ECO:0000313" key="10">
    <source>
        <dbReference type="RefSeq" id="XP_042631547.1"/>
    </source>
</evidence>
<keyword evidence="2" id="KW-0378">Hydrolase</keyword>
<evidence type="ECO:0000256" key="6">
    <source>
        <dbReference type="ARBA" id="ARBA00072096"/>
    </source>
</evidence>
<evidence type="ECO:0000259" key="9">
    <source>
        <dbReference type="PROSITE" id="PS50056"/>
    </source>
</evidence>